<comment type="caution">
    <text evidence="1">The sequence shown here is derived from an EMBL/GenBank/DDBJ whole genome shotgun (WGS) entry which is preliminary data.</text>
</comment>
<reference evidence="1 2" key="1">
    <citation type="submission" date="2024-11" db="EMBL/GenBank/DDBJ databases">
        <title>A near-complete genome assembly of Cinchona calisaya.</title>
        <authorList>
            <person name="Lian D.C."/>
            <person name="Zhao X.W."/>
            <person name="Wei L."/>
        </authorList>
    </citation>
    <scope>NUCLEOTIDE SEQUENCE [LARGE SCALE GENOMIC DNA]</scope>
    <source>
        <tissue evidence="1">Nenye</tissue>
    </source>
</reference>
<accession>A0ABD3ANL5</accession>
<organism evidence="1 2">
    <name type="scientific">Cinchona calisaya</name>
    <dbReference type="NCBI Taxonomy" id="153742"/>
    <lineage>
        <taxon>Eukaryota</taxon>
        <taxon>Viridiplantae</taxon>
        <taxon>Streptophyta</taxon>
        <taxon>Embryophyta</taxon>
        <taxon>Tracheophyta</taxon>
        <taxon>Spermatophyta</taxon>
        <taxon>Magnoliopsida</taxon>
        <taxon>eudicotyledons</taxon>
        <taxon>Gunneridae</taxon>
        <taxon>Pentapetalae</taxon>
        <taxon>asterids</taxon>
        <taxon>lamiids</taxon>
        <taxon>Gentianales</taxon>
        <taxon>Rubiaceae</taxon>
        <taxon>Cinchonoideae</taxon>
        <taxon>Cinchoneae</taxon>
        <taxon>Cinchona</taxon>
    </lineage>
</organism>
<dbReference type="AlphaFoldDB" id="A0ABD3ANL5"/>
<dbReference type="EMBL" id="JBJUIK010000003">
    <property type="protein sequence ID" value="KAL3532766.1"/>
    <property type="molecule type" value="Genomic_DNA"/>
</dbReference>
<evidence type="ECO:0000313" key="2">
    <source>
        <dbReference type="Proteomes" id="UP001630127"/>
    </source>
</evidence>
<protein>
    <submittedName>
        <fullName evidence="1">Uncharacterized protein</fullName>
    </submittedName>
</protein>
<proteinExistence type="predicted"/>
<sequence>MLVVAALLMSIEMNEIIDIEDGIIIGLIRLLGSSSRVSVAACNATFDQVCSYLACVNLVIVGLFLKLKFKQSTESKQFLRQEGGVLYIHRLFPHEAHTTIDEEGSAGFSLHLTLAIEVDPPLE</sequence>
<name>A0ABD3ANL5_9GENT</name>
<evidence type="ECO:0000313" key="1">
    <source>
        <dbReference type="EMBL" id="KAL3532766.1"/>
    </source>
</evidence>
<keyword evidence="2" id="KW-1185">Reference proteome</keyword>
<gene>
    <name evidence="1" type="ORF">ACH5RR_006287</name>
</gene>
<dbReference type="Proteomes" id="UP001630127">
    <property type="component" value="Unassembled WGS sequence"/>
</dbReference>